<gene>
    <name evidence="1" type="ORF">B9Z55_028728</name>
</gene>
<dbReference type="AlphaFoldDB" id="A0A2G5SAL9"/>
<accession>A0A2G5SAL9</accession>
<name>A0A2G5SAL9_9PELO</name>
<protein>
    <submittedName>
        <fullName evidence="1">Uncharacterized protein</fullName>
    </submittedName>
</protein>
<sequence length="86" mass="9731">MKQEIGDLAPPMPVTEVVHNQQSHGAQNLDLEDLIDDERYEMEEGKTIPLHGALLDLDLPSPHNLQKLLKHTQAFKSAFSKNYLVK</sequence>
<dbReference type="EMBL" id="PDUG01000032">
    <property type="protein sequence ID" value="PIC11966.1"/>
    <property type="molecule type" value="Genomic_DNA"/>
</dbReference>
<reference evidence="2" key="1">
    <citation type="submission" date="2017-10" db="EMBL/GenBank/DDBJ databases">
        <title>Rapid genome shrinkage in a self-fertile nematode reveals novel sperm competition proteins.</title>
        <authorList>
            <person name="Yin D."/>
            <person name="Schwarz E.M."/>
            <person name="Thomas C.G."/>
            <person name="Felde R.L."/>
            <person name="Korf I.F."/>
            <person name="Cutter A.D."/>
            <person name="Schartner C.M."/>
            <person name="Ralston E.J."/>
            <person name="Meyer B.J."/>
            <person name="Haag E.S."/>
        </authorList>
    </citation>
    <scope>NUCLEOTIDE SEQUENCE [LARGE SCALE GENOMIC DNA]</scope>
    <source>
        <strain evidence="2">JU1422</strain>
    </source>
</reference>
<proteinExistence type="predicted"/>
<organism evidence="1 2">
    <name type="scientific">Caenorhabditis nigoni</name>
    <dbReference type="NCBI Taxonomy" id="1611254"/>
    <lineage>
        <taxon>Eukaryota</taxon>
        <taxon>Metazoa</taxon>
        <taxon>Ecdysozoa</taxon>
        <taxon>Nematoda</taxon>
        <taxon>Chromadorea</taxon>
        <taxon>Rhabditida</taxon>
        <taxon>Rhabditina</taxon>
        <taxon>Rhabditomorpha</taxon>
        <taxon>Rhabditoidea</taxon>
        <taxon>Rhabditidae</taxon>
        <taxon>Peloderinae</taxon>
        <taxon>Caenorhabditis</taxon>
    </lineage>
</organism>
<dbReference type="Proteomes" id="UP000230233">
    <property type="component" value="Unassembled WGS sequence"/>
</dbReference>
<evidence type="ECO:0000313" key="2">
    <source>
        <dbReference type="Proteomes" id="UP000230233"/>
    </source>
</evidence>
<evidence type="ECO:0000313" key="1">
    <source>
        <dbReference type="EMBL" id="PIC11966.1"/>
    </source>
</evidence>
<keyword evidence="2" id="KW-1185">Reference proteome</keyword>
<comment type="caution">
    <text evidence="1">The sequence shown here is derived from an EMBL/GenBank/DDBJ whole genome shotgun (WGS) entry which is preliminary data.</text>
</comment>